<evidence type="ECO:0000256" key="2">
    <source>
        <dbReference type="ARBA" id="ARBA00023157"/>
    </source>
</evidence>
<feature type="disulfide bond" evidence="3">
    <location>
        <begin position="163"/>
        <end position="177"/>
    </location>
</feature>
<proteinExistence type="predicted"/>
<dbReference type="SMART" id="SM00270">
    <property type="entry name" value="ChtBD1"/>
    <property type="match status" value="3"/>
</dbReference>
<name>A0A6A6ZDK9_9PLEO</name>
<organism evidence="6 7">
    <name type="scientific">Ophiobolus disseminans</name>
    <dbReference type="NCBI Taxonomy" id="1469910"/>
    <lineage>
        <taxon>Eukaryota</taxon>
        <taxon>Fungi</taxon>
        <taxon>Dikarya</taxon>
        <taxon>Ascomycota</taxon>
        <taxon>Pezizomycotina</taxon>
        <taxon>Dothideomycetes</taxon>
        <taxon>Pleosporomycetidae</taxon>
        <taxon>Pleosporales</taxon>
        <taxon>Pleosporineae</taxon>
        <taxon>Phaeosphaeriaceae</taxon>
        <taxon>Ophiobolus</taxon>
    </lineage>
</organism>
<dbReference type="PROSITE" id="PS50941">
    <property type="entry name" value="CHIT_BIND_I_2"/>
    <property type="match status" value="2"/>
</dbReference>
<accession>A0A6A6ZDK9</accession>
<comment type="caution">
    <text evidence="3">Lacks conserved residue(s) required for the propagation of feature annotation.</text>
</comment>
<protein>
    <recommendedName>
        <fullName evidence="8">Chitin-binding type-1 domain-containing protein</fullName>
    </recommendedName>
</protein>
<dbReference type="Proteomes" id="UP000799424">
    <property type="component" value="Unassembled WGS sequence"/>
</dbReference>
<evidence type="ECO:0000256" key="3">
    <source>
        <dbReference type="PROSITE-ProRule" id="PRU00261"/>
    </source>
</evidence>
<evidence type="ECO:0000313" key="6">
    <source>
        <dbReference type="EMBL" id="KAF2818394.1"/>
    </source>
</evidence>
<dbReference type="EMBL" id="MU006253">
    <property type="protein sequence ID" value="KAF2818394.1"/>
    <property type="molecule type" value="Genomic_DNA"/>
</dbReference>
<dbReference type="AlphaFoldDB" id="A0A6A6ZDK9"/>
<dbReference type="Gene3D" id="3.30.60.10">
    <property type="entry name" value="Endochitinase-like"/>
    <property type="match status" value="3"/>
</dbReference>
<feature type="domain" description="Chitin-binding type-1" evidence="4">
    <location>
        <begin position="197"/>
        <end position="244"/>
    </location>
</feature>
<gene>
    <name evidence="6" type="ORF">CC86DRAFT_309362</name>
</gene>
<feature type="non-terminal residue" evidence="6">
    <location>
        <position position="1"/>
    </location>
</feature>
<keyword evidence="1 3" id="KW-0147">Chitin-binding</keyword>
<dbReference type="InterPro" id="IPR018392">
    <property type="entry name" value="LysM"/>
</dbReference>
<evidence type="ECO:0000259" key="5">
    <source>
        <dbReference type="PROSITE" id="PS51782"/>
    </source>
</evidence>
<dbReference type="InterPro" id="IPR001002">
    <property type="entry name" value="Chitin-bd_1"/>
</dbReference>
<evidence type="ECO:0008006" key="8">
    <source>
        <dbReference type="Google" id="ProtNLM"/>
    </source>
</evidence>
<dbReference type="GO" id="GO:0008061">
    <property type="term" value="F:chitin binding"/>
    <property type="evidence" value="ECO:0007669"/>
    <property type="project" value="UniProtKB-UniRule"/>
</dbReference>
<dbReference type="OrthoDB" id="5985073at2759"/>
<sequence>STIVAPPSGSQVYQTTAVPALPTQSGSIKDCGRYHLVVDGNTCNLVCLIYSITFSALCKLNTYVNNGCTNIWLKSSVCVGQVTAQAVSKDGSCGPKAEGAICMGSGVGSCCSVSGYCGNTVDHYSPGACYSGACTRSATSTLDGSCGPNAGGLTCNNPRFGLCCSIYGYCSNGTSFCGAGNYYSGACNADIGGPSITGKCGPLFQGNKTCAGTQFGACCSQYGYCGNGDDYCKGANCYSGFCTK</sequence>
<feature type="domain" description="Chitin-binding type-1" evidence="4">
    <location>
        <begin position="143"/>
        <end position="189"/>
    </location>
</feature>
<feature type="domain" description="LysM" evidence="5">
    <location>
        <begin position="33"/>
        <end position="79"/>
    </location>
</feature>
<evidence type="ECO:0000259" key="4">
    <source>
        <dbReference type="PROSITE" id="PS50941"/>
    </source>
</evidence>
<dbReference type="InterPro" id="IPR036779">
    <property type="entry name" value="LysM_dom_sf"/>
</dbReference>
<reference evidence="6" key="1">
    <citation type="journal article" date="2020" name="Stud. Mycol.">
        <title>101 Dothideomycetes genomes: a test case for predicting lifestyles and emergence of pathogens.</title>
        <authorList>
            <person name="Haridas S."/>
            <person name="Albert R."/>
            <person name="Binder M."/>
            <person name="Bloem J."/>
            <person name="Labutti K."/>
            <person name="Salamov A."/>
            <person name="Andreopoulos B."/>
            <person name="Baker S."/>
            <person name="Barry K."/>
            <person name="Bills G."/>
            <person name="Bluhm B."/>
            <person name="Cannon C."/>
            <person name="Castanera R."/>
            <person name="Culley D."/>
            <person name="Daum C."/>
            <person name="Ezra D."/>
            <person name="Gonzalez J."/>
            <person name="Henrissat B."/>
            <person name="Kuo A."/>
            <person name="Liang C."/>
            <person name="Lipzen A."/>
            <person name="Lutzoni F."/>
            <person name="Magnuson J."/>
            <person name="Mondo S."/>
            <person name="Nolan M."/>
            <person name="Ohm R."/>
            <person name="Pangilinan J."/>
            <person name="Park H.-J."/>
            <person name="Ramirez L."/>
            <person name="Alfaro M."/>
            <person name="Sun H."/>
            <person name="Tritt A."/>
            <person name="Yoshinaga Y."/>
            <person name="Zwiers L.-H."/>
            <person name="Turgeon B."/>
            <person name="Goodwin S."/>
            <person name="Spatafora J."/>
            <person name="Crous P."/>
            <person name="Grigoriev I."/>
        </authorList>
    </citation>
    <scope>NUCLEOTIDE SEQUENCE</scope>
    <source>
        <strain evidence="6">CBS 113818</strain>
    </source>
</reference>
<dbReference type="PROSITE" id="PS51782">
    <property type="entry name" value="LYSM"/>
    <property type="match status" value="1"/>
</dbReference>
<keyword evidence="7" id="KW-1185">Reference proteome</keyword>
<evidence type="ECO:0000313" key="7">
    <source>
        <dbReference type="Proteomes" id="UP000799424"/>
    </source>
</evidence>
<dbReference type="InterPro" id="IPR036861">
    <property type="entry name" value="Endochitinase-like_sf"/>
</dbReference>
<feature type="disulfide bond" evidence="3">
    <location>
        <begin position="218"/>
        <end position="232"/>
    </location>
</feature>
<dbReference type="PANTHER" id="PTHR47849">
    <property type="entry name" value="CHITIN-BINDING LECTIN 1"/>
    <property type="match status" value="1"/>
</dbReference>
<keyword evidence="2 3" id="KW-1015">Disulfide bond</keyword>
<dbReference type="Gene3D" id="3.10.350.10">
    <property type="entry name" value="LysM domain"/>
    <property type="match status" value="1"/>
</dbReference>
<evidence type="ECO:0000256" key="1">
    <source>
        <dbReference type="ARBA" id="ARBA00022669"/>
    </source>
</evidence>
<dbReference type="SUPFAM" id="SSF57016">
    <property type="entry name" value="Plant lectins/antimicrobial peptides"/>
    <property type="match status" value="2"/>
</dbReference>